<keyword evidence="6" id="KW-1015">Disulfide bond</keyword>
<dbReference type="Pfam" id="PF00089">
    <property type="entry name" value="Trypsin"/>
    <property type="match status" value="1"/>
</dbReference>
<dbReference type="GO" id="GO:0004252">
    <property type="term" value="F:serine-type endopeptidase activity"/>
    <property type="evidence" value="ECO:0007669"/>
    <property type="project" value="UniProtKB-EC"/>
</dbReference>
<gene>
    <name evidence="12" type="primary">KLK5</name>
</gene>
<dbReference type="GO" id="GO:0097186">
    <property type="term" value="P:amelogenesis"/>
    <property type="evidence" value="ECO:0007669"/>
    <property type="project" value="TreeGrafter"/>
</dbReference>
<keyword evidence="4 9" id="KW-0720">Serine protease</keyword>
<dbReference type="PRINTS" id="PR00722">
    <property type="entry name" value="CHYMOTRYPSIN"/>
</dbReference>
<dbReference type="Gene3D" id="2.40.10.10">
    <property type="entry name" value="Trypsin-like serine proteases"/>
    <property type="match status" value="2"/>
</dbReference>
<dbReference type="GO" id="GO:0002803">
    <property type="term" value="P:positive regulation of antibacterial peptide production"/>
    <property type="evidence" value="ECO:0007669"/>
    <property type="project" value="Ensembl"/>
</dbReference>
<comment type="similarity">
    <text evidence="1">Belongs to the peptidase S1 family. Snake venom subfamily.</text>
</comment>
<dbReference type="InterPro" id="IPR001314">
    <property type="entry name" value="Peptidase_S1A"/>
</dbReference>
<dbReference type="GO" id="GO:0045745">
    <property type="term" value="P:positive regulation of G protein-coupled receptor signaling pathway"/>
    <property type="evidence" value="ECO:0007669"/>
    <property type="project" value="Ensembl"/>
</dbReference>
<dbReference type="Ensembl" id="ENSMMST00000016217.1">
    <property type="protein sequence ID" value="ENSMMSP00000014698.1"/>
    <property type="gene ID" value="ENSMMSG00000011181.1"/>
</dbReference>
<name>A0A8C6DDA4_MOSMO</name>
<evidence type="ECO:0000256" key="7">
    <source>
        <dbReference type="ARBA" id="ARBA00036706"/>
    </source>
</evidence>
<evidence type="ECO:0000313" key="13">
    <source>
        <dbReference type="Proteomes" id="UP000694544"/>
    </source>
</evidence>
<dbReference type="Proteomes" id="UP000694544">
    <property type="component" value="Unplaced"/>
</dbReference>
<evidence type="ECO:0000256" key="6">
    <source>
        <dbReference type="ARBA" id="ARBA00023157"/>
    </source>
</evidence>
<feature type="region of interest" description="Disordered" evidence="10">
    <location>
        <begin position="1"/>
        <end position="119"/>
    </location>
</feature>
<dbReference type="SUPFAM" id="SSF50494">
    <property type="entry name" value="Trypsin-like serine proteases"/>
    <property type="match status" value="1"/>
</dbReference>
<dbReference type="InterPro" id="IPR009003">
    <property type="entry name" value="Peptidase_S1_PA"/>
</dbReference>
<dbReference type="PANTHER" id="PTHR24271:SF59">
    <property type="entry name" value="KALLIKREIN-5"/>
    <property type="match status" value="1"/>
</dbReference>
<dbReference type="PROSITE" id="PS00134">
    <property type="entry name" value="TRYPSIN_HIS"/>
    <property type="match status" value="1"/>
</dbReference>
<keyword evidence="5" id="KW-0865">Zymogen</keyword>
<evidence type="ECO:0000256" key="4">
    <source>
        <dbReference type="ARBA" id="ARBA00022825"/>
    </source>
</evidence>
<dbReference type="InterPro" id="IPR018114">
    <property type="entry name" value="TRYPSIN_HIS"/>
</dbReference>
<keyword evidence="13" id="KW-1185">Reference proteome</keyword>
<dbReference type="GO" id="GO:0097209">
    <property type="term" value="C:epidermal lamellar body"/>
    <property type="evidence" value="ECO:0007669"/>
    <property type="project" value="Ensembl"/>
</dbReference>
<evidence type="ECO:0000256" key="10">
    <source>
        <dbReference type="SAM" id="MobiDB-lite"/>
    </source>
</evidence>
<feature type="compositionally biased region" description="Basic and acidic residues" evidence="10">
    <location>
        <begin position="97"/>
        <end position="113"/>
    </location>
</feature>
<evidence type="ECO:0000256" key="3">
    <source>
        <dbReference type="ARBA" id="ARBA00022801"/>
    </source>
</evidence>
<evidence type="ECO:0000313" key="12">
    <source>
        <dbReference type="Ensembl" id="ENSMMSP00000014698.1"/>
    </source>
</evidence>
<dbReference type="GO" id="GO:0005615">
    <property type="term" value="C:extracellular space"/>
    <property type="evidence" value="ECO:0007669"/>
    <property type="project" value="Ensembl"/>
</dbReference>
<accession>A0A8C6DDA4</accession>
<dbReference type="SMART" id="SM00020">
    <property type="entry name" value="Tryp_SPc"/>
    <property type="match status" value="1"/>
</dbReference>
<proteinExistence type="inferred from homology"/>
<organism evidence="12 13">
    <name type="scientific">Moschus moschiferus</name>
    <name type="common">Siberian musk deer</name>
    <name type="synonym">Moschus sibiricus</name>
    <dbReference type="NCBI Taxonomy" id="68415"/>
    <lineage>
        <taxon>Eukaryota</taxon>
        <taxon>Metazoa</taxon>
        <taxon>Chordata</taxon>
        <taxon>Craniata</taxon>
        <taxon>Vertebrata</taxon>
        <taxon>Euteleostomi</taxon>
        <taxon>Mammalia</taxon>
        <taxon>Eutheria</taxon>
        <taxon>Laurasiatheria</taxon>
        <taxon>Artiodactyla</taxon>
        <taxon>Ruminantia</taxon>
        <taxon>Pecora</taxon>
        <taxon>Moschidae</taxon>
        <taxon>Moschus</taxon>
    </lineage>
</organism>
<feature type="domain" description="Peptidase S1" evidence="11">
    <location>
        <begin position="116"/>
        <end position="339"/>
    </location>
</feature>
<dbReference type="PROSITE" id="PS00135">
    <property type="entry name" value="TRYPSIN_SER"/>
    <property type="match status" value="1"/>
</dbReference>
<evidence type="ECO:0000256" key="9">
    <source>
        <dbReference type="RuleBase" id="RU363034"/>
    </source>
</evidence>
<evidence type="ECO:0000256" key="1">
    <source>
        <dbReference type="ARBA" id="ARBA00009228"/>
    </source>
</evidence>
<keyword evidence="2 9" id="KW-0645">Protease</keyword>
<dbReference type="EC" id="3.4.21.35" evidence="8"/>
<dbReference type="InterPro" id="IPR001254">
    <property type="entry name" value="Trypsin_dom"/>
</dbReference>
<evidence type="ECO:0000259" key="11">
    <source>
        <dbReference type="PROSITE" id="PS50240"/>
    </source>
</evidence>
<dbReference type="PROSITE" id="PS50240">
    <property type="entry name" value="TRYPSIN_DOM"/>
    <property type="match status" value="1"/>
</dbReference>
<dbReference type="InterPro" id="IPR033116">
    <property type="entry name" value="TRYPSIN_SER"/>
</dbReference>
<reference evidence="12" key="2">
    <citation type="submission" date="2025-09" db="UniProtKB">
        <authorList>
            <consortium name="Ensembl"/>
        </authorList>
    </citation>
    <scope>IDENTIFICATION</scope>
</reference>
<evidence type="ECO:0000256" key="8">
    <source>
        <dbReference type="ARBA" id="ARBA00039014"/>
    </source>
</evidence>
<sequence>RRRKDGKPEPSAPPSGRGAGFELWRPLPIPGPGRPVPGAEEEEVAAAGPRRRRPESLRLSGEPGPHPAPGVAADPVLANDVASCDDPSAIRPSGSTRDLRPGATEDTRADESSSRIVNGTDCKRNSQPWQGALLVRFNKLYCGAVLVDPQWLLTAAHCRKQFFRVRLGHHSLSPMYESGQQLFQGVKSIAHPGYSHPGHSNDLMLIKLNKRIRETPYVRPINIASHCPSAGTSCLVSGWGTTSSPQVTFPKALQCLNITVLSDDQCKKAYPNQIDNTMFCAGDQAGRDSCQGDSGGPVVCNGSLQGLVSWGDFPCAQPNRPGVYTNLCRFTKWIQDTIKSNS</sequence>
<keyword evidence="3 9" id="KW-0378">Hydrolase</keyword>
<dbReference type="GO" id="GO:0006508">
    <property type="term" value="P:proteolysis"/>
    <property type="evidence" value="ECO:0007669"/>
    <property type="project" value="UniProtKB-KW"/>
</dbReference>
<reference evidence="12" key="1">
    <citation type="submission" date="2025-08" db="UniProtKB">
        <authorList>
            <consortium name="Ensembl"/>
        </authorList>
    </citation>
    <scope>IDENTIFICATION</scope>
</reference>
<comment type="catalytic activity">
    <reaction evidence="7">
        <text>Preferential cleavage of Arg-|-Xaa bonds in small molecule substrates. Highly selective action to release kallidin (lysyl-bradykinin) from kininogen involves hydrolysis of Met-|-Xaa or Leu-|-Xaa.</text>
        <dbReference type="EC" id="3.4.21.35"/>
    </reaction>
</comment>
<dbReference type="InterPro" id="IPR043504">
    <property type="entry name" value="Peptidase_S1_PA_chymotrypsin"/>
</dbReference>
<dbReference type="FunFam" id="2.40.10.10:FF:000021">
    <property type="entry name" value="Kallikrein 1"/>
    <property type="match status" value="1"/>
</dbReference>
<dbReference type="FunFam" id="2.40.10.10:FF:000010">
    <property type="entry name" value="Kallikrein related peptidase 11"/>
    <property type="match status" value="1"/>
</dbReference>
<dbReference type="CDD" id="cd00190">
    <property type="entry name" value="Tryp_SPc"/>
    <property type="match status" value="1"/>
</dbReference>
<dbReference type="GO" id="GO:0022617">
    <property type="term" value="P:extracellular matrix disassembly"/>
    <property type="evidence" value="ECO:0007669"/>
    <property type="project" value="TreeGrafter"/>
</dbReference>
<evidence type="ECO:0000256" key="2">
    <source>
        <dbReference type="ARBA" id="ARBA00022670"/>
    </source>
</evidence>
<protein>
    <recommendedName>
        <fullName evidence="8">tissue kallikrein</fullName>
        <ecNumber evidence="8">3.4.21.35</ecNumber>
    </recommendedName>
</protein>
<dbReference type="PANTHER" id="PTHR24271">
    <property type="entry name" value="KALLIKREIN-RELATED"/>
    <property type="match status" value="1"/>
</dbReference>
<dbReference type="GeneTree" id="ENSGT01020000230389"/>
<evidence type="ECO:0000256" key="5">
    <source>
        <dbReference type="ARBA" id="ARBA00023145"/>
    </source>
</evidence>
<dbReference type="AlphaFoldDB" id="A0A8C6DDA4"/>